<evidence type="ECO:0000313" key="2">
    <source>
        <dbReference type="Proteomes" id="UP000001940"/>
    </source>
</evidence>
<dbReference type="AGR" id="WB:WBGene00235329"/>
<gene>
    <name evidence="1" type="ORF">CELE_F37B4.15</name>
    <name evidence="1 3" type="ORF">F37B4.15</name>
</gene>
<dbReference type="CTD" id="24104549"/>
<keyword evidence="2" id="KW-1185">Reference proteome</keyword>
<dbReference type="Bgee" id="WBGene00235329">
    <property type="expression patterns" value="Expressed in adult organism and 1 other cell type or tissue"/>
</dbReference>
<protein>
    <submittedName>
        <fullName evidence="1">Transposase</fullName>
    </submittedName>
</protein>
<dbReference type="GeneID" id="24104549"/>
<organism evidence="1 2">
    <name type="scientific">Caenorhabditis elegans</name>
    <dbReference type="NCBI Taxonomy" id="6239"/>
    <lineage>
        <taxon>Eukaryota</taxon>
        <taxon>Metazoa</taxon>
        <taxon>Ecdysozoa</taxon>
        <taxon>Nematoda</taxon>
        <taxon>Chromadorea</taxon>
        <taxon>Rhabditida</taxon>
        <taxon>Rhabditina</taxon>
        <taxon>Rhabditomorpha</taxon>
        <taxon>Rhabditoidea</taxon>
        <taxon>Rhabditidae</taxon>
        <taxon>Peloderinae</taxon>
        <taxon>Caenorhabditis</taxon>
    </lineage>
</organism>
<dbReference type="PaxDb" id="6239-F37B4.15"/>
<dbReference type="EMBL" id="BX284605">
    <property type="protein sequence ID" value="CDH93207.1"/>
    <property type="molecule type" value="Genomic_DNA"/>
</dbReference>
<dbReference type="KEGG" id="cel:CELE_F37B4.15"/>
<dbReference type="Proteomes" id="UP000001940">
    <property type="component" value="Chromosome V"/>
</dbReference>
<proteinExistence type="predicted"/>
<evidence type="ECO:0000313" key="3">
    <source>
        <dbReference type="WormBase" id="F37B4.15"/>
    </source>
</evidence>
<accession>U4PEP7</accession>
<dbReference type="WormBase" id="F37B4.15">
    <property type="protein sequence ID" value="CE48661"/>
    <property type="gene ID" value="WBGene00235329"/>
</dbReference>
<dbReference type="InParanoid" id="U4PEP7"/>
<dbReference type="STRING" id="6239.F37B4.15.1"/>
<dbReference type="AlphaFoldDB" id="U4PEP7"/>
<dbReference type="RefSeq" id="NP_001294761.1">
    <property type="nucleotide sequence ID" value="NM_001307832.1"/>
</dbReference>
<dbReference type="HOGENOM" id="CLU_2924806_0_0_1"/>
<name>U4PEP7_CAEEL</name>
<reference evidence="1 2" key="1">
    <citation type="journal article" date="1998" name="Science">
        <title>Genome sequence of the nematode C. elegans: a platform for investigating biology.</title>
        <authorList>
            <consortium name="The C. elegans sequencing consortium"/>
            <person name="Sulson J.E."/>
            <person name="Waterston R."/>
        </authorList>
    </citation>
    <scope>NUCLEOTIDE SEQUENCE [LARGE SCALE GENOMIC DNA]</scope>
    <source>
        <strain evidence="1 2">Bristol N2</strain>
    </source>
</reference>
<evidence type="ECO:0000313" key="1">
    <source>
        <dbReference type="EMBL" id="CDH93207.1"/>
    </source>
</evidence>
<sequence length="61" mass="7180">MENRENKPLRFTNINQVFSSHLAHHLQKAKIDISEGRRPRTFLRLNHHFAYLSHSGNATNK</sequence>